<reference evidence="7" key="1">
    <citation type="submission" date="2025-08" db="UniProtKB">
        <authorList>
            <consortium name="RefSeq"/>
        </authorList>
    </citation>
    <scope>IDENTIFICATION</scope>
</reference>
<keyword evidence="6" id="KW-1185">Reference proteome</keyword>
<keyword evidence="4" id="KW-0378">Hydrolase</keyword>
<dbReference type="AlphaFoldDB" id="A0A9W3AVL9"/>
<feature type="domain" description="Glycoside hydrolase family 20 catalytic" evidence="5">
    <location>
        <begin position="105"/>
        <end position="250"/>
    </location>
</feature>
<evidence type="ECO:0000256" key="4">
    <source>
        <dbReference type="ARBA" id="ARBA00022801"/>
    </source>
</evidence>
<comment type="similarity">
    <text evidence="2">Belongs to the glycosyl hydrolase 20 family.</text>
</comment>
<dbReference type="PANTHER" id="PTHR21040:SF8">
    <property type="entry name" value="BCDNA.GH04120"/>
    <property type="match status" value="1"/>
</dbReference>
<dbReference type="PANTHER" id="PTHR21040">
    <property type="entry name" value="BCDNA.GH04120"/>
    <property type="match status" value="1"/>
</dbReference>
<proteinExistence type="inferred from homology"/>
<dbReference type="GeneID" id="106068292"/>
<dbReference type="OMA" id="MKYWEEL"/>
<dbReference type="OrthoDB" id="47475at2759"/>
<dbReference type="Proteomes" id="UP001165740">
    <property type="component" value="Chromosome 7"/>
</dbReference>
<protein>
    <recommendedName>
        <fullName evidence="3">beta-N-acetylhexosaminidase</fullName>
        <ecNumber evidence="3">3.2.1.52</ecNumber>
    </recommendedName>
</protein>
<dbReference type="InterPro" id="IPR015883">
    <property type="entry name" value="Glyco_hydro_20_cat"/>
</dbReference>
<dbReference type="InterPro" id="IPR017853">
    <property type="entry name" value="GH"/>
</dbReference>
<accession>A0A9W3AVL9</accession>
<organism evidence="6 7">
    <name type="scientific">Biomphalaria glabrata</name>
    <name type="common">Bloodfluke planorb</name>
    <name type="synonym">Freshwater snail</name>
    <dbReference type="NCBI Taxonomy" id="6526"/>
    <lineage>
        <taxon>Eukaryota</taxon>
        <taxon>Metazoa</taxon>
        <taxon>Spiralia</taxon>
        <taxon>Lophotrochozoa</taxon>
        <taxon>Mollusca</taxon>
        <taxon>Gastropoda</taxon>
        <taxon>Heterobranchia</taxon>
        <taxon>Euthyneura</taxon>
        <taxon>Panpulmonata</taxon>
        <taxon>Hygrophila</taxon>
        <taxon>Lymnaeoidea</taxon>
        <taxon>Planorbidae</taxon>
        <taxon>Biomphalaria</taxon>
    </lineage>
</organism>
<dbReference type="RefSeq" id="XP_055891249.1">
    <property type="nucleotide sequence ID" value="XM_056035274.1"/>
</dbReference>
<evidence type="ECO:0000256" key="2">
    <source>
        <dbReference type="ARBA" id="ARBA00006285"/>
    </source>
</evidence>
<name>A0A9W3AVL9_BIOGL</name>
<dbReference type="GO" id="GO:0004563">
    <property type="term" value="F:beta-N-acetylhexosaminidase activity"/>
    <property type="evidence" value="ECO:0007669"/>
    <property type="project" value="UniProtKB-EC"/>
</dbReference>
<evidence type="ECO:0000313" key="7">
    <source>
        <dbReference type="RefSeq" id="XP_055891249.1"/>
    </source>
</evidence>
<evidence type="ECO:0000256" key="1">
    <source>
        <dbReference type="ARBA" id="ARBA00001231"/>
    </source>
</evidence>
<sequence length="529" mass="60468">MKIMLVCNISNRDLVKDISSSQYLFKAMKNWVESVELAWNKMASVTTNGARALNELVHLDLKGAPLCLSYLEKVLPLFRTFGATGLLIEYEDTFPYQDDLKTIRAPHAYSEDNIKDILKLAEDNNLEVIPLVQTFGHLEFVLKHQQFAALREIKKYPMALCPSHHDSVTIVCKMIDQVIKLHPQVKHFHIGCDEVYHLGLCEACTQRMIKESLTKDQLFFGHVRNVAKHIKAHYDSITVIIWDDMLRYSEMSIILNCGLGDLVEPMVWHYLPKFILPASLWDNLSAVFPNIWIASAFKGATGPKSVITNILYHLDNNNSWLDTVQLVKRKFKNIKGIAVTGWQRYDHYAILCELLPQGLPSLAICLKAIQQGTLGPNDLGQVAKELKFLTPIPFNPFISPEIPICEFPGSEIYQLTIEYVHTEAAYNELFALDGMTAWMHEYNVQRKFINPVHVEPLLGRAISILDSYHSLDKKIQATFRHVFVDGVEEEWRACFITPSIQRLEAFMEKARSLLYSDPETALCEEMNVE</sequence>
<evidence type="ECO:0000256" key="3">
    <source>
        <dbReference type="ARBA" id="ARBA00012663"/>
    </source>
</evidence>
<dbReference type="GO" id="GO:0005975">
    <property type="term" value="P:carbohydrate metabolic process"/>
    <property type="evidence" value="ECO:0007669"/>
    <property type="project" value="InterPro"/>
</dbReference>
<dbReference type="InterPro" id="IPR038901">
    <property type="entry name" value="HEXDC-like"/>
</dbReference>
<dbReference type="SUPFAM" id="SSF51445">
    <property type="entry name" value="(Trans)glycosidases"/>
    <property type="match status" value="1"/>
</dbReference>
<dbReference type="EC" id="3.2.1.52" evidence="3"/>
<dbReference type="Gene3D" id="3.20.20.80">
    <property type="entry name" value="Glycosidases"/>
    <property type="match status" value="1"/>
</dbReference>
<evidence type="ECO:0000313" key="6">
    <source>
        <dbReference type="Proteomes" id="UP001165740"/>
    </source>
</evidence>
<dbReference type="Pfam" id="PF00728">
    <property type="entry name" value="Glyco_hydro_20"/>
    <property type="match status" value="1"/>
</dbReference>
<gene>
    <name evidence="7" type="primary">LOC106068292</name>
</gene>
<comment type="catalytic activity">
    <reaction evidence="1">
        <text>Hydrolysis of terminal non-reducing N-acetyl-D-hexosamine residues in N-acetyl-beta-D-hexosaminides.</text>
        <dbReference type="EC" id="3.2.1.52"/>
    </reaction>
</comment>
<evidence type="ECO:0000259" key="5">
    <source>
        <dbReference type="Pfam" id="PF00728"/>
    </source>
</evidence>
<dbReference type="CDD" id="cd06565">
    <property type="entry name" value="GH20_GcnA-like"/>
    <property type="match status" value="1"/>
</dbReference>